<gene>
    <name evidence="4" type="ORF">PISMIDRAFT_194504</name>
</gene>
<dbReference type="AlphaFoldDB" id="A0A0C9YND8"/>
<dbReference type="HOGENOM" id="CLU_000288_6_0_1"/>
<dbReference type="OrthoDB" id="163438at2759"/>
<keyword evidence="1" id="KW-0677">Repeat</keyword>
<dbReference type="PANTHER" id="PTHR10039">
    <property type="entry name" value="AMELOGENIN"/>
    <property type="match status" value="1"/>
</dbReference>
<dbReference type="STRING" id="765257.A0A0C9YND8"/>
<dbReference type="PANTHER" id="PTHR10039:SF14">
    <property type="entry name" value="NACHT DOMAIN-CONTAINING PROTEIN"/>
    <property type="match status" value="1"/>
</dbReference>
<dbReference type="EMBL" id="KN833809">
    <property type="protein sequence ID" value="KIK18261.1"/>
    <property type="molecule type" value="Genomic_DNA"/>
</dbReference>
<dbReference type="Gene3D" id="3.40.50.300">
    <property type="entry name" value="P-loop containing nucleotide triphosphate hydrolases"/>
    <property type="match status" value="1"/>
</dbReference>
<dbReference type="SUPFAM" id="SSF52540">
    <property type="entry name" value="P-loop containing nucleoside triphosphate hydrolases"/>
    <property type="match status" value="1"/>
</dbReference>
<evidence type="ECO:0000313" key="5">
    <source>
        <dbReference type="Proteomes" id="UP000054018"/>
    </source>
</evidence>
<dbReference type="Pfam" id="PF24883">
    <property type="entry name" value="NPHP3_N"/>
    <property type="match status" value="1"/>
</dbReference>
<proteinExistence type="predicted"/>
<evidence type="ECO:0000313" key="4">
    <source>
        <dbReference type="EMBL" id="KIK18261.1"/>
    </source>
</evidence>
<evidence type="ECO:0000256" key="1">
    <source>
        <dbReference type="ARBA" id="ARBA00022737"/>
    </source>
</evidence>
<feature type="non-terminal residue" evidence="4">
    <location>
        <position position="808"/>
    </location>
</feature>
<feature type="compositionally biased region" description="Polar residues" evidence="2">
    <location>
        <begin position="34"/>
        <end position="45"/>
    </location>
</feature>
<organism evidence="4 5">
    <name type="scientific">Pisolithus microcarpus 441</name>
    <dbReference type="NCBI Taxonomy" id="765257"/>
    <lineage>
        <taxon>Eukaryota</taxon>
        <taxon>Fungi</taxon>
        <taxon>Dikarya</taxon>
        <taxon>Basidiomycota</taxon>
        <taxon>Agaricomycotina</taxon>
        <taxon>Agaricomycetes</taxon>
        <taxon>Agaricomycetidae</taxon>
        <taxon>Boletales</taxon>
        <taxon>Sclerodermatineae</taxon>
        <taxon>Pisolithaceae</taxon>
        <taxon>Pisolithus</taxon>
    </lineage>
</organism>
<dbReference type="Proteomes" id="UP000054018">
    <property type="component" value="Unassembled WGS sequence"/>
</dbReference>
<name>A0A0C9YND8_9AGAM</name>
<evidence type="ECO:0000259" key="3">
    <source>
        <dbReference type="Pfam" id="PF24883"/>
    </source>
</evidence>
<feature type="region of interest" description="Disordered" evidence="2">
    <location>
        <begin position="1"/>
        <end position="50"/>
    </location>
</feature>
<evidence type="ECO:0000256" key="2">
    <source>
        <dbReference type="SAM" id="MobiDB-lite"/>
    </source>
</evidence>
<dbReference type="InterPro" id="IPR056884">
    <property type="entry name" value="NPHP3-like_N"/>
</dbReference>
<dbReference type="InterPro" id="IPR027417">
    <property type="entry name" value="P-loop_NTPase"/>
</dbReference>
<protein>
    <recommendedName>
        <fullName evidence="3">Nephrocystin 3-like N-terminal domain-containing protein</fullName>
    </recommendedName>
</protein>
<reference evidence="5" key="2">
    <citation type="submission" date="2015-01" db="EMBL/GenBank/DDBJ databases">
        <title>Evolutionary Origins and Diversification of the Mycorrhizal Mutualists.</title>
        <authorList>
            <consortium name="DOE Joint Genome Institute"/>
            <consortium name="Mycorrhizal Genomics Consortium"/>
            <person name="Kohler A."/>
            <person name="Kuo A."/>
            <person name="Nagy L.G."/>
            <person name="Floudas D."/>
            <person name="Copeland A."/>
            <person name="Barry K.W."/>
            <person name="Cichocki N."/>
            <person name="Veneault-Fourrey C."/>
            <person name="LaButti K."/>
            <person name="Lindquist E.A."/>
            <person name="Lipzen A."/>
            <person name="Lundell T."/>
            <person name="Morin E."/>
            <person name="Murat C."/>
            <person name="Riley R."/>
            <person name="Ohm R."/>
            <person name="Sun H."/>
            <person name="Tunlid A."/>
            <person name="Henrissat B."/>
            <person name="Grigoriev I.V."/>
            <person name="Hibbett D.S."/>
            <person name="Martin F."/>
        </authorList>
    </citation>
    <scope>NUCLEOTIDE SEQUENCE [LARGE SCALE GENOMIC DNA]</scope>
    <source>
        <strain evidence="5">441</strain>
    </source>
</reference>
<feature type="domain" description="Nephrocystin 3-like N-terminal" evidence="3">
    <location>
        <begin position="289"/>
        <end position="456"/>
    </location>
</feature>
<keyword evidence="5" id="KW-1185">Reference proteome</keyword>
<sequence>MAARRQPKKCPILRFSKKSHMPPNQSPDAPENSPDASPSTETPANTPRKLLSNIFRRSHQTRVEGPATKMADASPGEQVEAAKQAMDGLNPIPPALQAAVGLVGQADTAMTSIQNIEAVLQPLKLFNSFVTTLSNVHPYVQLALGILTGVSQLLINQANLDNEMFGLLTTVKDVYEFLMEKDTRANFDSMQETLRKISREIKDAAEFIIKYTRKKNFVVRISDSIVHDPQTIARAHVKNLGDLMQQYRDRAVRDIQVNVYHVLEELNLDGMAYAGDAGLNTAKKCLDGTRSEILKEITNWITDCDDKTPRILWLYGQAGRGKSAIAHTIASWAQDLGVFGSCFCFARDRQAERREGKILTTIARDLADRDPAFRRALSNVVSNNSSLKTTSDVLQQWKRFILDPLSEINREMAGNVVVVVDALDESGPPSSREDILHLLTSPEAAQLPFRILLTSRALPDIDHSLRAASHVKATSLDDVPLQLVERDIGLYVNEKLERVPGIGVVEMQKVVKKSDGLFEWARLACAFIKPDKAGETPKERYDALMALESKEGRTLLDTTYFAILKGGIPQSGKGLERYRSVMHQIVMTLEPLPMTALDCTRKKFPNKEDRYDMTLILEFMSPVLSGITDCSSPVRPLHASFYDFLMDHSRSGVYCIATSDTKDLAFATLQTLRDELRFNICGLESSYLANMEVPDLQERINKNIPPHLSYSCRFWAQHLEKSTYEPALGKLVKDMIGSERIIFWLETMGLLGVAGKGVDALTSAMTWLPGEDDFKDILALAKDGIKFIQNFSSVMWHSTPHLYVSALP</sequence>
<reference evidence="4 5" key="1">
    <citation type="submission" date="2014-04" db="EMBL/GenBank/DDBJ databases">
        <authorList>
            <consortium name="DOE Joint Genome Institute"/>
            <person name="Kuo A."/>
            <person name="Kohler A."/>
            <person name="Costa M.D."/>
            <person name="Nagy L.G."/>
            <person name="Floudas D."/>
            <person name="Copeland A."/>
            <person name="Barry K.W."/>
            <person name="Cichocki N."/>
            <person name="Veneault-Fourrey C."/>
            <person name="LaButti K."/>
            <person name="Lindquist E.A."/>
            <person name="Lipzen A."/>
            <person name="Lundell T."/>
            <person name="Morin E."/>
            <person name="Murat C."/>
            <person name="Sun H."/>
            <person name="Tunlid A."/>
            <person name="Henrissat B."/>
            <person name="Grigoriev I.V."/>
            <person name="Hibbett D.S."/>
            <person name="Martin F."/>
            <person name="Nordberg H.P."/>
            <person name="Cantor M.N."/>
            <person name="Hua S.X."/>
        </authorList>
    </citation>
    <scope>NUCLEOTIDE SEQUENCE [LARGE SCALE GENOMIC DNA]</scope>
    <source>
        <strain evidence="4 5">441</strain>
    </source>
</reference>
<accession>A0A0C9YND8</accession>